<organism evidence="1 2">
    <name type="scientific">Paenibacillus albidus</name>
    <dbReference type="NCBI Taxonomy" id="2041023"/>
    <lineage>
        <taxon>Bacteria</taxon>
        <taxon>Bacillati</taxon>
        <taxon>Bacillota</taxon>
        <taxon>Bacilli</taxon>
        <taxon>Bacillales</taxon>
        <taxon>Paenibacillaceae</taxon>
        <taxon>Paenibacillus</taxon>
    </lineage>
</organism>
<evidence type="ECO:0000313" key="1">
    <source>
        <dbReference type="EMBL" id="GGG05746.1"/>
    </source>
</evidence>
<dbReference type="AlphaFoldDB" id="A0A917FVQ2"/>
<reference evidence="1" key="1">
    <citation type="journal article" date="2014" name="Int. J. Syst. Evol. Microbiol.">
        <title>Complete genome sequence of Corynebacterium casei LMG S-19264T (=DSM 44701T), isolated from a smear-ripened cheese.</title>
        <authorList>
            <consortium name="US DOE Joint Genome Institute (JGI-PGF)"/>
            <person name="Walter F."/>
            <person name="Albersmeier A."/>
            <person name="Kalinowski J."/>
            <person name="Ruckert C."/>
        </authorList>
    </citation>
    <scope>NUCLEOTIDE SEQUENCE</scope>
    <source>
        <strain evidence="1">CGMCC 1.16134</strain>
    </source>
</reference>
<dbReference type="EMBL" id="BMKR01000039">
    <property type="protein sequence ID" value="GGG05746.1"/>
    <property type="molecule type" value="Genomic_DNA"/>
</dbReference>
<proteinExistence type="predicted"/>
<evidence type="ECO:0000313" key="2">
    <source>
        <dbReference type="Proteomes" id="UP000637643"/>
    </source>
</evidence>
<reference evidence="1" key="2">
    <citation type="submission" date="2020-09" db="EMBL/GenBank/DDBJ databases">
        <authorList>
            <person name="Sun Q."/>
            <person name="Zhou Y."/>
        </authorList>
    </citation>
    <scope>NUCLEOTIDE SEQUENCE</scope>
    <source>
        <strain evidence="1">CGMCC 1.16134</strain>
    </source>
</reference>
<dbReference type="Proteomes" id="UP000637643">
    <property type="component" value="Unassembled WGS sequence"/>
</dbReference>
<name>A0A917FVQ2_9BACL</name>
<accession>A0A917FVQ2</accession>
<protein>
    <submittedName>
        <fullName evidence="1">Uncharacterized protein</fullName>
    </submittedName>
</protein>
<keyword evidence="2" id="KW-1185">Reference proteome</keyword>
<gene>
    <name evidence="1" type="ORF">GCM10010912_57980</name>
</gene>
<sequence length="165" mass="18609">MVAMRTLAISVLIAVLLSILIAPLMEIFNLSREQIVLGTSLNNALRSAKDRSLSYEKLRGLDAEVDEERFAEYFAEAFASAMEAQLEENEGGRLVFEGQESTLAVTLDFTHEVDPQTERETTEVHVKAEVPYTFKTRYLRLAREAGEDVDYVMKGERMTVLSVKN</sequence>
<comment type="caution">
    <text evidence="1">The sequence shown here is derived from an EMBL/GenBank/DDBJ whole genome shotgun (WGS) entry which is preliminary data.</text>
</comment>